<sequence length="105" mass="11936">MSPVTRVTLFKVPSEKDQQHLVDLYKQMPQKATKDGKPYIASVEAGKANPDQRAQGFTVVAISRFNSQEDFNFYDTQCEAHLELRTFAKGVNQGFAMIYFENEVV</sequence>
<feature type="domain" description="Stress-response A/B barrel" evidence="1">
    <location>
        <begin position="4"/>
        <end position="100"/>
    </location>
</feature>
<dbReference type="AlphaFoldDB" id="A0A366S7M2"/>
<dbReference type="Gene3D" id="3.30.70.100">
    <property type="match status" value="1"/>
</dbReference>
<dbReference type="EMBL" id="QKXC01000052">
    <property type="protein sequence ID" value="RBR24690.1"/>
    <property type="molecule type" value="Genomic_DNA"/>
</dbReference>
<reference evidence="2 3" key="1">
    <citation type="submission" date="2018-06" db="EMBL/GenBank/DDBJ databases">
        <title>Fusarium incarnatum-equiseti species complex species 28.</title>
        <authorList>
            <person name="Gardiner D.M."/>
        </authorList>
    </citation>
    <scope>NUCLEOTIDE SEQUENCE [LARGE SCALE GENOMIC DNA]</scope>
    <source>
        <strain evidence="2 3">FIESC_28</strain>
    </source>
</reference>
<dbReference type="RefSeq" id="XP_031019281.1">
    <property type="nucleotide sequence ID" value="XM_031156612.1"/>
</dbReference>
<accession>A0A366S7M2</accession>
<dbReference type="PROSITE" id="PS51502">
    <property type="entry name" value="S_R_A_B_BARREL"/>
    <property type="match status" value="1"/>
</dbReference>
<dbReference type="Pfam" id="PF07876">
    <property type="entry name" value="Dabb"/>
    <property type="match status" value="1"/>
</dbReference>
<dbReference type="OrthoDB" id="3830014at2759"/>
<keyword evidence="3" id="KW-1185">Reference proteome</keyword>
<comment type="caution">
    <text evidence="2">The sequence shown here is derived from an EMBL/GenBank/DDBJ whole genome shotgun (WGS) entry which is preliminary data.</text>
</comment>
<evidence type="ECO:0000313" key="2">
    <source>
        <dbReference type="EMBL" id="RBR24690.1"/>
    </source>
</evidence>
<proteinExistence type="predicted"/>
<dbReference type="SUPFAM" id="SSF54909">
    <property type="entry name" value="Dimeric alpha+beta barrel"/>
    <property type="match status" value="1"/>
</dbReference>
<gene>
    <name evidence="2" type="ORF">FIESC28_02463</name>
</gene>
<evidence type="ECO:0000259" key="1">
    <source>
        <dbReference type="PROSITE" id="PS51502"/>
    </source>
</evidence>
<evidence type="ECO:0000313" key="3">
    <source>
        <dbReference type="Proteomes" id="UP000253153"/>
    </source>
</evidence>
<dbReference type="InterPro" id="IPR013097">
    <property type="entry name" value="Dabb"/>
</dbReference>
<organism evidence="2 3">
    <name type="scientific">Fusarium coffeatum</name>
    <dbReference type="NCBI Taxonomy" id="231269"/>
    <lineage>
        <taxon>Eukaryota</taxon>
        <taxon>Fungi</taxon>
        <taxon>Dikarya</taxon>
        <taxon>Ascomycota</taxon>
        <taxon>Pezizomycotina</taxon>
        <taxon>Sordariomycetes</taxon>
        <taxon>Hypocreomycetidae</taxon>
        <taxon>Hypocreales</taxon>
        <taxon>Nectriaceae</taxon>
        <taxon>Fusarium</taxon>
        <taxon>Fusarium incarnatum-equiseti species complex</taxon>
    </lineage>
</organism>
<dbReference type="InterPro" id="IPR011008">
    <property type="entry name" value="Dimeric_a/b-barrel"/>
</dbReference>
<dbReference type="GeneID" id="41991908"/>
<protein>
    <recommendedName>
        <fullName evidence="1">Stress-response A/B barrel domain-containing protein</fullName>
    </recommendedName>
</protein>
<name>A0A366S7M2_9HYPO</name>
<dbReference type="Proteomes" id="UP000253153">
    <property type="component" value="Unassembled WGS sequence"/>
</dbReference>
<dbReference type="SMART" id="SM00886">
    <property type="entry name" value="Dabb"/>
    <property type="match status" value="1"/>
</dbReference>